<keyword evidence="1" id="KW-0539">Nucleus</keyword>
<feature type="domain" description="Myb-like" evidence="3">
    <location>
        <begin position="229"/>
        <end position="282"/>
    </location>
</feature>
<feature type="compositionally biased region" description="Polar residues" evidence="2">
    <location>
        <begin position="25"/>
        <end position="51"/>
    </location>
</feature>
<feature type="region of interest" description="Disordered" evidence="2">
    <location>
        <begin position="596"/>
        <end position="642"/>
    </location>
</feature>
<dbReference type="Gene3D" id="1.10.246.220">
    <property type="match status" value="1"/>
</dbReference>
<feature type="compositionally biased region" description="Polar residues" evidence="2">
    <location>
        <begin position="80"/>
        <end position="90"/>
    </location>
</feature>
<feature type="region of interest" description="Disordered" evidence="2">
    <location>
        <begin position="441"/>
        <end position="490"/>
    </location>
</feature>
<evidence type="ECO:0000256" key="1">
    <source>
        <dbReference type="ARBA" id="ARBA00023242"/>
    </source>
</evidence>
<gene>
    <name evidence="4" type="ORF">BU23DRAFT_552505</name>
</gene>
<dbReference type="PANTHER" id="PTHR46734">
    <property type="entry name" value="TELOMERIC REPEAT-BINDING FACTOR 1 TERF1"/>
    <property type="match status" value="1"/>
</dbReference>
<dbReference type="Gene3D" id="1.10.10.60">
    <property type="entry name" value="Homeodomain-like"/>
    <property type="match status" value="1"/>
</dbReference>
<dbReference type="SUPFAM" id="SSF46689">
    <property type="entry name" value="Homeodomain-like"/>
    <property type="match status" value="2"/>
</dbReference>
<dbReference type="InterPro" id="IPR052450">
    <property type="entry name" value="TRBD-Containing_Protein"/>
</dbReference>
<feature type="region of interest" description="Disordered" evidence="2">
    <location>
        <begin position="176"/>
        <end position="235"/>
    </location>
</feature>
<feature type="compositionally biased region" description="Low complexity" evidence="2">
    <location>
        <begin position="474"/>
        <end position="490"/>
    </location>
</feature>
<dbReference type="AlphaFoldDB" id="A0A6A5VER6"/>
<organism evidence="4 5">
    <name type="scientific">Bimuria novae-zelandiae CBS 107.79</name>
    <dbReference type="NCBI Taxonomy" id="1447943"/>
    <lineage>
        <taxon>Eukaryota</taxon>
        <taxon>Fungi</taxon>
        <taxon>Dikarya</taxon>
        <taxon>Ascomycota</taxon>
        <taxon>Pezizomycotina</taxon>
        <taxon>Dothideomycetes</taxon>
        <taxon>Pleosporomycetidae</taxon>
        <taxon>Pleosporales</taxon>
        <taxon>Massarineae</taxon>
        <taxon>Didymosphaeriaceae</taxon>
        <taxon>Bimuria</taxon>
    </lineage>
</organism>
<evidence type="ECO:0000259" key="3">
    <source>
        <dbReference type="PROSITE" id="PS50090"/>
    </source>
</evidence>
<protein>
    <recommendedName>
        <fullName evidence="3">Myb-like domain-containing protein</fullName>
    </recommendedName>
</protein>
<feature type="region of interest" description="Disordered" evidence="2">
    <location>
        <begin position="72"/>
        <end position="161"/>
    </location>
</feature>
<dbReference type="OrthoDB" id="608866at2759"/>
<accession>A0A6A5VER6</accession>
<dbReference type="InterPro" id="IPR009057">
    <property type="entry name" value="Homeodomain-like_sf"/>
</dbReference>
<feature type="region of interest" description="Disordered" evidence="2">
    <location>
        <begin position="288"/>
        <end position="325"/>
    </location>
</feature>
<evidence type="ECO:0000313" key="5">
    <source>
        <dbReference type="Proteomes" id="UP000800036"/>
    </source>
</evidence>
<feature type="compositionally biased region" description="Polar residues" evidence="2">
    <location>
        <begin position="452"/>
        <end position="467"/>
    </location>
</feature>
<dbReference type="Proteomes" id="UP000800036">
    <property type="component" value="Unassembled WGS sequence"/>
</dbReference>
<dbReference type="CDD" id="cd11660">
    <property type="entry name" value="SANT_TRF"/>
    <property type="match status" value="1"/>
</dbReference>
<dbReference type="Pfam" id="PF00249">
    <property type="entry name" value="Myb_DNA-binding"/>
    <property type="match status" value="1"/>
</dbReference>
<name>A0A6A5VER6_9PLEO</name>
<sequence>MEPRIATLLGNSPLERPPTDHIRAHSTSSLPGQSQQYTNSAPQRQNPSAPIANVLNTVTPFSGRLSDLLLDGVRDRGSGRSASQQQALQKNNEDEAVGPPPPAGPENSLLTLPKPNQQRKKSSNSWRIPPLLQGLHQVPPQAQSRRFPPITSESGAFGRDIGDGVGLRSAVALDQRTAQDNDTAPRAPLVSRSSISTEARDDSGEKPTSASATGDGESRSHADRANALPRKRKRQIWSDQETKDLLVGVAKYGIGNWKKILQCPDFSFHQRSAVDLKDRFRTCCPGKGLKSRKSRRKGAVQEVTDENTAASSTTTSVSSNHDSINPDSVAVEALYPINVLRRNRESTNHEVPLELRAMGMHGTFARRLRRERRPFTEQDDENLLKGFEKYSSSWHSMRDDKELGFSTRHPTDLRDRFRIRYPDKFSKAGYKLKPKHELILKEKEKDQDKDAGNSQTSATSEDNSNSSRAKEPTTDTSFSSLTSTGSSNSSLIPSALRESFLSSFAGPLDDFGEPGSEDDGESSPIILNRNIFEWADANPSQMPAVSGTNLTSMGIFISDAHFGNTSASDSIPVDPALMPNPHMALLNSNVHLSISQPPQQASSRLPEPYQYPSNPPPVQVPSSSATTSTLVAPSKHSTDPLLRTPNLPTIVFPHVPASSARSAVHNLPPPADLLSGVEQDMRPEVQTGPFTFDDSLGFMLPSGTGGVGYTSSATLAPMNGIAGREMPTLERGLLQEPGRGG</sequence>
<feature type="compositionally biased region" description="Basic residues" evidence="2">
    <location>
        <begin position="289"/>
        <end position="298"/>
    </location>
</feature>
<feature type="compositionally biased region" description="Low complexity" evidence="2">
    <location>
        <begin position="308"/>
        <end position="319"/>
    </location>
</feature>
<dbReference type="PROSITE" id="PS50090">
    <property type="entry name" value="MYB_LIKE"/>
    <property type="match status" value="1"/>
</dbReference>
<dbReference type="InterPro" id="IPR001005">
    <property type="entry name" value="SANT/Myb"/>
</dbReference>
<dbReference type="EMBL" id="ML976670">
    <property type="protein sequence ID" value="KAF1975575.1"/>
    <property type="molecule type" value="Genomic_DNA"/>
</dbReference>
<feature type="compositionally biased region" description="Basic and acidic residues" evidence="2">
    <location>
        <begin position="441"/>
        <end position="451"/>
    </location>
</feature>
<keyword evidence="5" id="KW-1185">Reference proteome</keyword>
<dbReference type="SMART" id="SM00717">
    <property type="entry name" value="SANT"/>
    <property type="match status" value="2"/>
</dbReference>
<evidence type="ECO:0000313" key="4">
    <source>
        <dbReference type="EMBL" id="KAF1975575.1"/>
    </source>
</evidence>
<evidence type="ECO:0000256" key="2">
    <source>
        <dbReference type="SAM" id="MobiDB-lite"/>
    </source>
</evidence>
<reference evidence="4" key="1">
    <citation type="journal article" date="2020" name="Stud. Mycol.">
        <title>101 Dothideomycetes genomes: a test case for predicting lifestyles and emergence of pathogens.</title>
        <authorList>
            <person name="Haridas S."/>
            <person name="Albert R."/>
            <person name="Binder M."/>
            <person name="Bloem J."/>
            <person name="Labutti K."/>
            <person name="Salamov A."/>
            <person name="Andreopoulos B."/>
            <person name="Baker S."/>
            <person name="Barry K."/>
            <person name="Bills G."/>
            <person name="Bluhm B."/>
            <person name="Cannon C."/>
            <person name="Castanera R."/>
            <person name="Culley D."/>
            <person name="Daum C."/>
            <person name="Ezra D."/>
            <person name="Gonzalez J."/>
            <person name="Henrissat B."/>
            <person name="Kuo A."/>
            <person name="Liang C."/>
            <person name="Lipzen A."/>
            <person name="Lutzoni F."/>
            <person name="Magnuson J."/>
            <person name="Mondo S."/>
            <person name="Nolan M."/>
            <person name="Ohm R."/>
            <person name="Pangilinan J."/>
            <person name="Park H.-J."/>
            <person name="Ramirez L."/>
            <person name="Alfaro M."/>
            <person name="Sun H."/>
            <person name="Tritt A."/>
            <person name="Yoshinaga Y."/>
            <person name="Zwiers L.-H."/>
            <person name="Turgeon B."/>
            <person name="Goodwin S."/>
            <person name="Spatafora J."/>
            <person name="Crous P."/>
            <person name="Grigoriev I."/>
        </authorList>
    </citation>
    <scope>NUCLEOTIDE SEQUENCE</scope>
    <source>
        <strain evidence="4">CBS 107.79</strain>
    </source>
</reference>
<proteinExistence type="predicted"/>
<feature type="region of interest" description="Disordered" evidence="2">
    <location>
        <begin position="1"/>
        <end position="51"/>
    </location>
</feature>
<dbReference type="PANTHER" id="PTHR46734:SF1">
    <property type="entry name" value="TELOMERIC REPEAT-BINDING FACTOR 1"/>
    <property type="match status" value="1"/>
</dbReference>